<accession>A0A7S1WKE8</accession>
<organism evidence="1">
    <name type="scientific">Alexandrium catenella</name>
    <name type="common">Red tide dinoflagellate</name>
    <name type="synonym">Gonyaulax catenella</name>
    <dbReference type="NCBI Taxonomy" id="2925"/>
    <lineage>
        <taxon>Eukaryota</taxon>
        <taxon>Sar</taxon>
        <taxon>Alveolata</taxon>
        <taxon>Dinophyceae</taxon>
        <taxon>Gonyaulacales</taxon>
        <taxon>Pyrocystaceae</taxon>
        <taxon>Alexandrium</taxon>
    </lineage>
</organism>
<dbReference type="EMBL" id="HBGE01083692">
    <property type="protein sequence ID" value="CAD9173136.1"/>
    <property type="molecule type" value="Transcribed_RNA"/>
</dbReference>
<sequence length="441" mass="49493">MGLSLVGLGDVPRLWKLAQARRRAEAAAVARPARKQPRLGRSETWREDALAPVRAAVEELEPDIVKKTFEEHAVPDVEHVAELLSAKFGYTSLTARYLDVTERMRAEHLHDGVLKLKGVDLRRAFGSDGPVAKALDGLRAGVLSAHRRLVLVYRSSVDPEPEDVMPRINGLLDYLSGCGFTRQLHVQDGEYTWFKLTEWMQVEMLQIFGRSLDTSVWYRFPYTQFLRIYFETLYAETSIVKERHGAKKAYASSGFVMSFVPGIMMAALMGQLQLLALPLQMLPKETGFGAQRDPSKLYEQLVVELPPTAQPPDWSSVHEQLRELDCLVPGLHVLRAPTLKALTGALLALARVPSLRVLEVSNQRHIQVRVRLQEPAAQLQQLKVMKGCQVMLQFEYPSNGTADPPGTVVALCVTVPYLLSMIRACARHGIEVQQIFDFWCT</sequence>
<proteinExistence type="predicted"/>
<protein>
    <submittedName>
        <fullName evidence="1">Uncharacterized protein</fullName>
    </submittedName>
</protein>
<dbReference type="AlphaFoldDB" id="A0A7S1WKE8"/>
<gene>
    <name evidence="1" type="ORF">ACAT0790_LOCUS49905</name>
</gene>
<evidence type="ECO:0000313" key="1">
    <source>
        <dbReference type="EMBL" id="CAD9173136.1"/>
    </source>
</evidence>
<name>A0A7S1WKE8_ALECA</name>
<reference evidence="1" key="1">
    <citation type="submission" date="2021-01" db="EMBL/GenBank/DDBJ databases">
        <authorList>
            <person name="Corre E."/>
            <person name="Pelletier E."/>
            <person name="Niang G."/>
            <person name="Scheremetjew M."/>
            <person name="Finn R."/>
            <person name="Kale V."/>
            <person name="Holt S."/>
            <person name="Cochrane G."/>
            <person name="Meng A."/>
            <person name="Brown T."/>
            <person name="Cohen L."/>
        </authorList>
    </citation>
    <scope>NUCLEOTIDE SEQUENCE</scope>
    <source>
        <strain evidence="1">OF101</strain>
    </source>
</reference>